<organism evidence="4 5">
    <name type="scientific">Stylonychia lemnae</name>
    <name type="common">Ciliate</name>
    <dbReference type="NCBI Taxonomy" id="5949"/>
    <lineage>
        <taxon>Eukaryota</taxon>
        <taxon>Sar</taxon>
        <taxon>Alveolata</taxon>
        <taxon>Ciliophora</taxon>
        <taxon>Intramacronucleata</taxon>
        <taxon>Spirotrichea</taxon>
        <taxon>Stichotrichia</taxon>
        <taxon>Sporadotrichida</taxon>
        <taxon>Oxytrichidae</taxon>
        <taxon>Stylonychinae</taxon>
        <taxon>Stylonychia</taxon>
    </lineage>
</organism>
<dbReference type="PANTHER" id="PTHR46093">
    <property type="entry name" value="ACYL-COA-BINDING DOMAIN-CONTAINING PROTEIN 5"/>
    <property type="match status" value="1"/>
</dbReference>
<accession>A0A078B5U7</accession>
<dbReference type="Proteomes" id="UP000039865">
    <property type="component" value="Unassembled WGS sequence"/>
</dbReference>
<dbReference type="InterPro" id="IPR015915">
    <property type="entry name" value="Kelch-typ_b-propeller"/>
</dbReference>
<sequence>MIIGSNQGSQVWDQTGEVITPLFNTTKSITFFVSIIIYRLYIYGGHDIREGSKDSLWVLDLRKLKDLDLDPSLQSKDCQWKQVTTKGDDKPGCLAHHTSVVFGDKMFLFGGSNLEFENRKFFSLDLNHFRWDVVKSRGDLPITRDEHTCIVYENESSMIIFGGFCNGERTNEIIKYLFQENRWVKLNLPIGSLQPSPRSGHSACIFENAMYVFGGKDDDNNKLNDLWRLDLNTYQWNEVKLTDDIIPLERAGHSCDIFDSFMVIFGGIYEITKELNDLYMFDFKRSRWITIFEESHSPKRDQSPQANEEVSPIGGISPKKMSNSSPNVRKTGSPPKTSSKILKPSTSSKIKKNLNLSTHHTQPMSRNNKVNGQMMSAIQLTTPTSISMMNSFIIKNADTSFDQYYSSMKKRKQQQNLSSTFNNNQQNTQHNTSQMMTGNDTSYGKNKGKRPAARDGHSGIMFGKYFIVFGGDRHHMPFNDTFALDLKGEITSKSFLFA</sequence>
<feature type="region of interest" description="Disordered" evidence="3">
    <location>
        <begin position="296"/>
        <end position="368"/>
    </location>
</feature>
<dbReference type="InParanoid" id="A0A078B5U7"/>
<reference evidence="4 5" key="1">
    <citation type="submission" date="2014-06" db="EMBL/GenBank/DDBJ databases">
        <authorList>
            <person name="Swart Estienne"/>
        </authorList>
    </citation>
    <scope>NUCLEOTIDE SEQUENCE [LARGE SCALE GENOMIC DNA]</scope>
    <source>
        <strain evidence="4 5">130c</strain>
    </source>
</reference>
<evidence type="ECO:0008006" key="6">
    <source>
        <dbReference type="Google" id="ProtNLM"/>
    </source>
</evidence>
<proteinExistence type="predicted"/>
<gene>
    <name evidence="4" type="primary">Contig14468.g711</name>
    <name evidence="4" type="ORF">STYLEM_18943</name>
</gene>
<evidence type="ECO:0000256" key="3">
    <source>
        <dbReference type="SAM" id="MobiDB-lite"/>
    </source>
</evidence>
<evidence type="ECO:0000313" key="4">
    <source>
        <dbReference type="EMBL" id="CDW89804.1"/>
    </source>
</evidence>
<evidence type="ECO:0000256" key="1">
    <source>
        <dbReference type="ARBA" id="ARBA00022441"/>
    </source>
</evidence>
<evidence type="ECO:0000256" key="2">
    <source>
        <dbReference type="ARBA" id="ARBA00022737"/>
    </source>
</evidence>
<protein>
    <recommendedName>
        <fullName evidence="6">Kelch motif family protein</fullName>
    </recommendedName>
</protein>
<dbReference type="OrthoDB" id="300231at2759"/>
<feature type="compositionally biased region" description="Polar residues" evidence="3">
    <location>
        <begin position="435"/>
        <end position="444"/>
    </location>
</feature>
<dbReference type="PANTHER" id="PTHR46093:SF18">
    <property type="entry name" value="FIBRONECTIN TYPE-III DOMAIN-CONTAINING PROTEIN"/>
    <property type="match status" value="1"/>
</dbReference>
<dbReference type="AlphaFoldDB" id="A0A078B5U7"/>
<dbReference type="Pfam" id="PF24681">
    <property type="entry name" value="Kelch_KLHDC2_KLHL20_DRC7"/>
    <property type="match status" value="2"/>
</dbReference>
<feature type="compositionally biased region" description="Polar residues" evidence="3">
    <location>
        <begin position="320"/>
        <end position="368"/>
    </location>
</feature>
<dbReference type="SUPFAM" id="SSF117281">
    <property type="entry name" value="Kelch motif"/>
    <property type="match status" value="1"/>
</dbReference>
<keyword evidence="5" id="KW-1185">Reference proteome</keyword>
<dbReference type="OMA" id="KLWIYDF"/>
<evidence type="ECO:0000313" key="5">
    <source>
        <dbReference type="Proteomes" id="UP000039865"/>
    </source>
</evidence>
<dbReference type="EMBL" id="CCKQ01017889">
    <property type="protein sequence ID" value="CDW89804.1"/>
    <property type="molecule type" value="Genomic_DNA"/>
</dbReference>
<feature type="region of interest" description="Disordered" evidence="3">
    <location>
        <begin position="406"/>
        <end position="455"/>
    </location>
</feature>
<dbReference type="Gene3D" id="2.120.10.80">
    <property type="entry name" value="Kelch-type beta propeller"/>
    <property type="match status" value="1"/>
</dbReference>
<name>A0A078B5U7_STYLE</name>
<keyword evidence="2" id="KW-0677">Repeat</keyword>
<keyword evidence="1" id="KW-0880">Kelch repeat</keyword>
<feature type="compositionally biased region" description="Low complexity" evidence="3">
    <location>
        <begin position="414"/>
        <end position="434"/>
    </location>
</feature>